<dbReference type="InterPro" id="IPR043136">
    <property type="entry name" value="B30.2/SPRY_sf"/>
</dbReference>
<dbReference type="Pfam" id="PF13385">
    <property type="entry name" value="Laminin_G_3"/>
    <property type="match status" value="1"/>
</dbReference>
<dbReference type="InterPro" id="IPR006558">
    <property type="entry name" value="LamG-like"/>
</dbReference>
<feature type="domain" description="LamG-like jellyroll fold" evidence="3">
    <location>
        <begin position="16"/>
        <end position="165"/>
    </location>
</feature>
<dbReference type="SMART" id="SM00560">
    <property type="entry name" value="LamGL"/>
    <property type="match status" value="1"/>
</dbReference>
<dbReference type="AlphaFoldDB" id="D6PLH7"/>
<evidence type="ECO:0000256" key="2">
    <source>
        <dbReference type="ARBA" id="ARBA00023157"/>
    </source>
</evidence>
<accession>D6PLH7</accession>
<dbReference type="InterPro" id="IPR013320">
    <property type="entry name" value="ConA-like_dom_sf"/>
</dbReference>
<dbReference type="EMBL" id="GU943148">
    <property type="protein sequence ID" value="ADD96578.1"/>
    <property type="molecule type" value="Genomic_DNA"/>
</dbReference>
<dbReference type="Gene3D" id="2.60.120.920">
    <property type="match status" value="1"/>
</dbReference>
<reference evidence="4" key="1">
    <citation type="journal article" date="2010" name="ISME J.">
        <title>Metagenome of the Mediterranean deep chlorophyll maximum studied by direct and fosmid library 454 pyrosequencing.</title>
        <authorList>
            <person name="Ghai R."/>
            <person name="Martin-Cuadrado A.B."/>
            <person name="Molto A.G."/>
            <person name="Heredia I.G."/>
            <person name="Cabrera R."/>
            <person name="Martin J."/>
            <person name="Verdu M."/>
            <person name="Deschamps P."/>
            <person name="Moreira D."/>
            <person name="Lopez-Garcia P."/>
            <person name="Mira A."/>
            <person name="Rodriguez-Valera F."/>
        </authorList>
    </citation>
    <scope>NUCLEOTIDE SEQUENCE</scope>
</reference>
<evidence type="ECO:0000259" key="3">
    <source>
        <dbReference type="SMART" id="SM00560"/>
    </source>
</evidence>
<keyword evidence="2" id="KW-1015">Disulfide bond</keyword>
<dbReference type="SUPFAM" id="SSF49899">
    <property type="entry name" value="Concanavalin A-like lectins/glucanases"/>
    <property type="match status" value="2"/>
</dbReference>
<name>D6PLH7_9ZZZZ</name>
<sequence length="452" mass="48434">MASTRLEKTFTASNRKTFTISTWVKRSAQTVNNTIYSAGTHDATDRDYFVFLQDSGEEDKLYFNAKVSNSVVAQFYTSRRFRDISAWYHIVLAFDTTQATDTNRMKLYVNGEQQTYQSVTYPSQNQDMNTNNTVHKIGATVGNGQYFDGSMTHFNFIDGTAYTPTSFGETDSTSGIWKPKTAPSVTYGTNGFFLKFENSGAMGTDSSGNSNTFTVGGGTLTQNVDTPSNNFATMNPLDNYFANSTFTNGNLSIATVTGNDTFNNSTLGYSTGKFYWETKATQVSTNNYDQIGITSKGSTASNNYMSSSLYSVVIKQDGNLWQNAGSGSGAVSGWSGSSWTTGDIIGIAHDATNNKIYVHKNGVYMNSGNPSTGANGITTTASSSTDTGVWLAGVGDEISSGTASQFALNFGQGYFGTTAVASAGTAPSEGGIFEYDCPSGFQALCTKGINSF</sequence>
<proteinExistence type="predicted"/>
<keyword evidence="1" id="KW-0732">Signal</keyword>
<evidence type="ECO:0000313" key="4">
    <source>
        <dbReference type="EMBL" id="ADD96578.1"/>
    </source>
</evidence>
<evidence type="ECO:0000256" key="1">
    <source>
        <dbReference type="ARBA" id="ARBA00022729"/>
    </source>
</evidence>
<dbReference type="Gene3D" id="2.60.120.200">
    <property type="match status" value="1"/>
</dbReference>
<organism evidence="4">
    <name type="scientific">uncultured organism MedDCM-OCT-S11-C359</name>
    <dbReference type="NCBI Taxonomy" id="743661"/>
    <lineage>
        <taxon>unclassified sequences</taxon>
        <taxon>environmental samples</taxon>
    </lineage>
</organism>
<protein>
    <recommendedName>
        <fullName evidence="3">LamG-like jellyroll fold domain-containing protein</fullName>
    </recommendedName>
</protein>